<gene>
    <name evidence="1" type="ORF">UR61_C0047G0011</name>
</gene>
<evidence type="ECO:0000313" key="1">
    <source>
        <dbReference type="EMBL" id="KKP64369.1"/>
    </source>
</evidence>
<dbReference type="AlphaFoldDB" id="A0A0G0B4Y1"/>
<accession>A0A0G0B4Y1</accession>
<sequence length="68" mass="7702">MEKIVTGCVDCPFKYEYDMAVGYGCKIDTSDRTIKQSKKYQPIDPEWCPLKSGGILVKLNKANVISKR</sequence>
<organism evidence="1 2">
    <name type="scientific">candidate division WS6 bacterium GW2011_GWE1_34_7</name>
    <dbReference type="NCBI Taxonomy" id="1619093"/>
    <lineage>
        <taxon>Bacteria</taxon>
        <taxon>Candidatus Dojkabacteria</taxon>
    </lineage>
</organism>
<proteinExistence type="predicted"/>
<dbReference type="Proteomes" id="UP000033866">
    <property type="component" value="Unassembled WGS sequence"/>
</dbReference>
<evidence type="ECO:0000313" key="2">
    <source>
        <dbReference type="Proteomes" id="UP000033866"/>
    </source>
</evidence>
<comment type="caution">
    <text evidence="1">The sequence shown here is derived from an EMBL/GenBank/DDBJ whole genome shotgun (WGS) entry which is preliminary data.</text>
</comment>
<dbReference type="EMBL" id="LBPV01000047">
    <property type="protein sequence ID" value="KKP64369.1"/>
    <property type="molecule type" value="Genomic_DNA"/>
</dbReference>
<protein>
    <submittedName>
        <fullName evidence="1">Uncharacterized protein</fullName>
    </submittedName>
</protein>
<name>A0A0G0B4Y1_9BACT</name>
<reference evidence="1 2" key="1">
    <citation type="journal article" date="2015" name="Nature">
        <title>rRNA introns, odd ribosomes, and small enigmatic genomes across a large radiation of phyla.</title>
        <authorList>
            <person name="Brown C.T."/>
            <person name="Hug L.A."/>
            <person name="Thomas B.C."/>
            <person name="Sharon I."/>
            <person name="Castelle C.J."/>
            <person name="Singh A."/>
            <person name="Wilkins M.J."/>
            <person name="Williams K.H."/>
            <person name="Banfield J.F."/>
        </authorList>
    </citation>
    <scope>NUCLEOTIDE SEQUENCE [LARGE SCALE GENOMIC DNA]</scope>
</reference>